<name>A0A7S1LPX3_ALECA</name>
<evidence type="ECO:0000313" key="7">
    <source>
        <dbReference type="EMBL" id="CAD9110002.1"/>
    </source>
</evidence>
<dbReference type="PANTHER" id="PTHR18359:SF0">
    <property type="entry name" value="U3 SMALL NUCLEOLAR RNA-ASSOCIATED PROTEIN 18 HOMOLOG"/>
    <property type="match status" value="1"/>
</dbReference>
<keyword evidence="4" id="KW-0677">Repeat</keyword>
<gene>
    <name evidence="7" type="ORF">ACAT0790_LOCUS11897</name>
</gene>
<dbReference type="InterPro" id="IPR045161">
    <property type="entry name" value="Utp18"/>
</dbReference>
<comment type="subcellular location">
    <subcellularLocation>
        <location evidence="1">Nucleus</location>
        <location evidence="1">Nucleolus</location>
    </subcellularLocation>
</comment>
<dbReference type="GO" id="GO:0006364">
    <property type="term" value="P:rRNA processing"/>
    <property type="evidence" value="ECO:0007669"/>
    <property type="project" value="UniProtKB-KW"/>
</dbReference>
<dbReference type="Pfam" id="PF00400">
    <property type="entry name" value="WD40"/>
    <property type="match status" value="1"/>
</dbReference>
<comment type="similarity">
    <text evidence="6">Belongs to the WD repeat UTP18 family.</text>
</comment>
<evidence type="ECO:0000256" key="2">
    <source>
        <dbReference type="ARBA" id="ARBA00022552"/>
    </source>
</evidence>
<evidence type="ECO:0000256" key="3">
    <source>
        <dbReference type="ARBA" id="ARBA00022574"/>
    </source>
</evidence>
<dbReference type="SMART" id="SM00320">
    <property type="entry name" value="WD40"/>
    <property type="match status" value="2"/>
</dbReference>
<evidence type="ECO:0000256" key="6">
    <source>
        <dbReference type="ARBA" id="ARBA00025767"/>
    </source>
</evidence>
<dbReference type="AlphaFoldDB" id="A0A7S1LPX3"/>
<dbReference type="InterPro" id="IPR015943">
    <property type="entry name" value="WD40/YVTN_repeat-like_dom_sf"/>
</dbReference>
<dbReference type="GO" id="GO:0034388">
    <property type="term" value="C:Pwp2p-containing subcomplex of 90S preribosome"/>
    <property type="evidence" value="ECO:0007669"/>
    <property type="project" value="TreeGrafter"/>
</dbReference>
<sequence length="348" mass="37817">MVAERRDGALPSLEISVKKLKEVSIIPGEKQGPAAIKALQFHPDSSLLLTAGLDKTLRIFAADGDENPKVSSFHFKDFPILEASFLPGGDKILMTGEGWKMWGLDVTTGQPIQIRSISALKHRRYFGLAAGPEPSDNPGLKASKMFTVLADNGDCVLCDMTTFMPIRTLRMATPGVAAAFAPGRDALYTADAECNIYEWDLGTGRCRQRLKEPWATGITCLATAPATQRSSRPLLGVGTPSGNIDMFDVSGEKIPREPFKTIKNLTTSVSGIRFHSSGEICAGFSQEKKDALKLIHTSTMTVFKNWPMKEPLRRVSAHSFANSGGLMAIGTDAGRVLLYSLQHYEVGR</sequence>
<evidence type="ECO:0008006" key="8">
    <source>
        <dbReference type="Google" id="ProtNLM"/>
    </source>
</evidence>
<dbReference type="PANTHER" id="PTHR18359">
    <property type="entry name" value="WD-REPEAT PROTEIN-RELATED"/>
    <property type="match status" value="1"/>
</dbReference>
<reference evidence="7" key="1">
    <citation type="submission" date="2021-01" db="EMBL/GenBank/DDBJ databases">
        <authorList>
            <person name="Corre E."/>
            <person name="Pelletier E."/>
            <person name="Niang G."/>
            <person name="Scheremetjew M."/>
            <person name="Finn R."/>
            <person name="Kale V."/>
            <person name="Holt S."/>
            <person name="Cochrane G."/>
            <person name="Meng A."/>
            <person name="Brown T."/>
            <person name="Cohen L."/>
        </authorList>
    </citation>
    <scope>NUCLEOTIDE SEQUENCE</scope>
    <source>
        <strain evidence="7">OF101</strain>
    </source>
</reference>
<dbReference type="GO" id="GO:0032040">
    <property type="term" value="C:small-subunit processome"/>
    <property type="evidence" value="ECO:0007669"/>
    <property type="project" value="TreeGrafter"/>
</dbReference>
<accession>A0A7S1LPX3</accession>
<keyword evidence="3" id="KW-0853">WD repeat</keyword>
<dbReference type="InterPro" id="IPR001680">
    <property type="entry name" value="WD40_rpt"/>
</dbReference>
<organism evidence="7">
    <name type="scientific">Alexandrium catenella</name>
    <name type="common">Red tide dinoflagellate</name>
    <name type="synonym">Gonyaulax catenella</name>
    <dbReference type="NCBI Taxonomy" id="2925"/>
    <lineage>
        <taxon>Eukaryota</taxon>
        <taxon>Sar</taxon>
        <taxon>Alveolata</taxon>
        <taxon>Dinophyceae</taxon>
        <taxon>Gonyaulacales</taxon>
        <taxon>Pyrocystaceae</taxon>
        <taxon>Alexandrium</taxon>
    </lineage>
</organism>
<evidence type="ECO:0000256" key="4">
    <source>
        <dbReference type="ARBA" id="ARBA00022737"/>
    </source>
</evidence>
<protein>
    <recommendedName>
        <fullName evidence="8">Anaphase-promoting complex subunit 4 WD40 domain-containing protein</fullName>
    </recommendedName>
</protein>
<dbReference type="SUPFAM" id="SSF50978">
    <property type="entry name" value="WD40 repeat-like"/>
    <property type="match status" value="1"/>
</dbReference>
<evidence type="ECO:0000256" key="1">
    <source>
        <dbReference type="ARBA" id="ARBA00004604"/>
    </source>
</evidence>
<keyword evidence="2" id="KW-0698">rRNA processing</keyword>
<dbReference type="Gene3D" id="2.130.10.10">
    <property type="entry name" value="YVTN repeat-like/Quinoprotein amine dehydrogenase"/>
    <property type="match status" value="1"/>
</dbReference>
<dbReference type="EMBL" id="HBGE01019834">
    <property type="protein sequence ID" value="CAD9110002.1"/>
    <property type="molecule type" value="Transcribed_RNA"/>
</dbReference>
<dbReference type="InterPro" id="IPR036322">
    <property type="entry name" value="WD40_repeat_dom_sf"/>
</dbReference>
<evidence type="ECO:0000256" key="5">
    <source>
        <dbReference type="ARBA" id="ARBA00023242"/>
    </source>
</evidence>
<keyword evidence="5" id="KW-0539">Nucleus</keyword>
<proteinExistence type="inferred from homology"/>